<gene>
    <name evidence="2" type="ORF">FKG95_22380</name>
</gene>
<evidence type="ECO:0000256" key="1">
    <source>
        <dbReference type="SAM" id="Phobius"/>
    </source>
</evidence>
<dbReference type="AlphaFoldDB" id="A0A545TEM1"/>
<keyword evidence="1" id="KW-0812">Transmembrane</keyword>
<keyword evidence="1" id="KW-0472">Membrane</keyword>
<dbReference type="EMBL" id="VHSH01000009">
    <property type="protein sequence ID" value="TQV75675.1"/>
    <property type="molecule type" value="Genomic_DNA"/>
</dbReference>
<reference evidence="2 3" key="1">
    <citation type="submission" date="2019-06" db="EMBL/GenBank/DDBJ databases">
        <title>Whole genome sequence for Rhodospirillaceae sp. R148.</title>
        <authorList>
            <person name="Wang G."/>
        </authorList>
    </citation>
    <scope>NUCLEOTIDE SEQUENCE [LARGE SCALE GENOMIC DNA]</scope>
    <source>
        <strain evidence="2 3">R148</strain>
    </source>
</reference>
<comment type="caution">
    <text evidence="2">The sequence shown here is derived from an EMBL/GenBank/DDBJ whole genome shotgun (WGS) entry which is preliminary data.</text>
</comment>
<accession>A0A545TEM1</accession>
<protein>
    <submittedName>
        <fullName evidence="2">Uncharacterized protein</fullName>
    </submittedName>
</protein>
<evidence type="ECO:0000313" key="3">
    <source>
        <dbReference type="Proteomes" id="UP000315252"/>
    </source>
</evidence>
<proteinExistence type="predicted"/>
<feature type="transmembrane region" description="Helical" evidence="1">
    <location>
        <begin position="51"/>
        <end position="72"/>
    </location>
</feature>
<name>A0A545TEM1_9PROT</name>
<dbReference type="Proteomes" id="UP000315252">
    <property type="component" value="Unassembled WGS sequence"/>
</dbReference>
<sequence>MNQGTQQSEASQGVARFFKPRFFKRGPWENFATLLIALGIFMLMQPFSIDLFGYSFAVILTGTVGFVIVSHFPE</sequence>
<keyword evidence="1" id="KW-1133">Transmembrane helix</keyword>
<keyword evidence="3" id="KW-1185">Reference proteome</keyword>
<feature type="transmembrane region" description="Helical" evidence="1">
    <location>
        <begin position="28"/>
        <end position="45"/>
    </location>
</feature>
<dbReference type="OrthoDB" id="9807249at2"/>
<dbReference type="RefSeq" id="WP_142898664.1">
    <property type="nucleotide sequence ID" value="NZ_ML660060.1"/>
</dbReference>
<evidence type="ECO:0000313" key="2">
    <source>
        <dbReference type="EMBL" id="TQV75675.1"/>
    </source>
</evidence>
<organism evidence="2 3">
    <name type="scientific">Denitrobaculum tricleocarpae</name>
    <dbReference type="NCBI Taxonomy" id="2591009"/>
    <lineage>
        <taxon>Bacteria</taxon>
        <taxon>Pseudomonadati</taxon>
        <taxon>Pseudomonadota</taxon>
        <taxon>Alphaproteobacteria</taxon>
        <taxon>Rhodospirillales</taxon>
        <taxon>Rhodospirillaceae</taxon>
        <taxon>Denitrobaculum</taxon>
    </lineage>
</organism>